<keyword evidence="2 7" id="KW-0812">Transmembrane</keyword>
<reference evidence="9" key="2">
    <citation type="journal article" date="2023" name="IMA Fungus">
        <title>Comparative genomic study of the Penicillium genus elucidates a diverse pangenome and 15 lateral gene transfer events.</title>
        <authorList>
            <person name="Petersen C."/>
            <person name="Sorensen T."/>
            <person name="Nielsen M.R."/>
            <person name="Sondergaard T.E."/>
            <person name="Sorensen J.L."/>
            <person name="Fitzpatrick D.A."/>
            <person name="Frisvad J.C."/>
            <person name="Nielsen K.L."/>
        </authorList>
    </citation>
    <scope>NUCLEOTIDE SEQUENCE</scope>
    <source>
        <strain evidence="9">IBT 34128</strain>
    </source>
</reference>
<dbReference type="PANTHER" id="PTHR33048:SF96">
    <property type="entry name" value="INTEGRAL MEMBRANE PROTEIN"/>
    <property type="match status" value="1"/>
</dbReference>
<organism evidence="9 10">
    <name type="scientific">Penicillium alfredii</name>
    <dbReference type="NCBI Taxonomy" id="1506179"/>
    <lineage>
        <taxon>Eukaryota</taxon>
        <taxon>Fungi</taxon>
        <taxon>Dikarya</taxon>
        <taxon>Ascomycota</taxon>
        <taxon>Pezizomycotina</taxon>
        <taxon>Eurotiomycetes</taxon>
        <taxon>Eurotiomycetidae</taxon>
        <taxon>Eurotiales</taxon>
        <taxon>Aspergillaceae</taxon>
        <taxon>Penicillium</taxon>
    </lineage>
</organism>
<feature type="region of interest" description="Disordered" evidence="6">
    <location>
        <begin position="327"/>
        <end position="353"/>
    </location>
</feature>
<feature type="transmembrane region" description="Helical" evidence="7">
    <location>
        <begin position="168"/>
        <end position="188"/>
    </location>
</feature>
<gene>
    <name evidence="9" type="ORF">NUU61_002594</name>
</gene>
<evidence type="ECO:0000313" key="9">
    <source>
        <dbReference type="EMBL" id="KAJ5105247.1"/>
    </source>
</evidence>
<comment type="similarity">
    <text evidence="5">Belongs to the SAT4 family.</text>
</comment>
<evidence type="ECO:0000256" key="6">
    <source>
        <dbReference type="SAM" id="MobiDB-lite"/>
    </source>
</evidence>
<name>A0A9W9FSQ3_9EURO</name>
<dbReference type="RefSeq" id="XP_056514243.1">
    <property type="nucleotide sequence ID" value="XM_056653176.1"/>
</dbReference>
<evidence type="ECO:0000313" key="10">
    <source>
        <dbReference type="Proteomes" id="UP001141434"/>
    </source>
</evidence>
<dbReference type="AlphaFoldDB" id="A0A9W9FSQ3"/>
<keyword evidence="10" id="KW-1185">Reference proteome</keyword>
<feature type="transmembrane region" description="Helical" evidence="7">
    <location>
        <begin position="41"/>
        <end position="64"/>
    </location>
</feature>
<evidence type="ECO:0000259" key="8">
    <source>
        <dbReference type="Pfam" id="PF20684"/>
    </source>
</evidence>
<proteinExistence type="inferred from homology"/>
<feature type="transmembrane region" description="Helical" evidence="7">
    <location>
        <begin position="84"/>
        <end position="107"/>
    </location>
</feature>
<dbReference type="OrthoDB" id="3897607at2759"/>
<dbReference type="Proteomes" id="UP001141434">
    <property type="component" value="Unassembled WGS sequence"/>
</dbReference>
<protein>
    <recommendedName>
        <fullName evidence="8">Rhodopsin domain-containing protein</fullName>
    </recommendedName>
</protein>
<dbReference type="InterPro" id="IPR049326">
    <property type="entry name" value="Rhodopsin_dom_fungi"/>
</dbReference>
<evidence type="ECO:0000256" key="4">
    <source>
        <dbReference type="ARBA" id="ARBA00023136"/>
    </source>
</evidence>
<reference evidence="9" key="1">
    <citation type="submission" date="2022-11" db="EMBL/GenBank/DDBJ databases">
        <authorList>
            <person name="Petersen C."/>
        </authorList>
    </citation>
    <scope>NUCLEOTIDE SEQUENCE</scope>
    <source>
        <strain evidence="9">IBT 34128</strain>
    </source>
</reference>
<comment type="caution">
    <text evidence="9">The sequence shown here is derived from an EMBL/GenBank/DDBJ whole genome shotgun (WGS) entry which is preliminary data.</text>
</comment>
<sequence>MADKSVAVRAVSATLMSVAIVTVALRCYVRVRLIKSFGADDWTMLGALACYIFLAACMIGGSLHGMGKHAIDLAPAEQVVARKYFWFCEFSYCFATVGCKVSVSLFLMRVTIRRLHRWILISVIFLTAATGLVLFFVLVLQCSPLNAAWNNPTSPTCIDPNIIIEVLYVYSALVALCDFTVGILPAFLVYNLNMTWKNKVAVTGILSMGCVASVAILVRFPYVKTLREPDFLYSIADLSIWSSVEAGLGIAAGSLATLRPLFRCMRESIVDKNSQGQQWPSDAPSSNPQDTRNRHRFPIPKRSSPKSTDYDPEATLAASDNWSGKCILTESNTPSEHDFKVGQESVIELSRKD</sequence>
<feature type="domain" description="Rhodopsin" evidence="8">
    <location>
        <begin position="25"/>
        <end position="263"/>
    </location>
</feature>
<dbReference type="InterPro" id="IPR052337">
    <property type="entry name" value="SAT4-like"/>
</dbReference>
<dbReference type="PANTHER" id="PTHR33048">
    <property type="entry name" value="PTH11-LIKE INTEGRAL MEMBRANE PROTEIN (AFU_ORTHOLOGUE AFUA_5G11245)"/>
    <property type="match status" value="1"/>
</dbReference>
<evidence type="ECO:0000256" key="3">
    <source>
        <dbReference type="ARBA" id="ARBA00022989"/>
    </source>
</evidence>
<feature type="region of interest" description="Disordered" evidence="6">
    <location>
        <begin position="272"/>
        <end position="314"/>
    </location>
</feature>
<dbReference type="GeneID" id="81392344"/>
<evidence type="ECO:0000256" key="7">
    <source>
        <dbReference type="SAM" id="Phobius"/>
    </source>
</evidence>
<accession>A0A9W9FSQ3</accession>
<evidence type="ECO:0000256" key="1">
    <source>
        <dbReference type="ARBA" id="ARBA00004141"/>
    </source>
</evidence>
<feature type="transmembrane region" description="Helical" evidence="7">
    <location>
        <begin position="119"/>
        <end position="140"/>
    </location>
</feature>
<feature type="transmembrane region" description="Helical" evidence="7">
    <location>
        <begin position="6"/>
        <end position="29"/>
    </location>
</feature>
<comment type="subcellular location">
    <subcellularLocation>
        <location evidence="1">Membrane</location>
        <topology evidence="1">Multi-pass membrane protein</topology>
    </subcellularLocation>
</comment>
<dbReference type="GO" id="GO:0016020">
    <property type="term" value="C:membrane"/>
    <property type="evidence" value="ECO:0007669"/>
    <property type="project" value="UniProtKB-SubCell"/>
</dbReference>
<feature type="compositionally biased region" description="Polar residues" evidence="6">
    <location>
        <begin position="272"/>
        <end position="290"/>
    </location>
</feature>
<keyword evidence="4 7" id="KW-0472">Membrane</keyword>
<evidence type="ECO:0000256" key="2">
    <source>
        <dbReference type="ARBA" id="ARBA00022692"/>
    </source>
</evidence>
<dbReference type="EMBL" id="JAPMSZ010000004">
    <property type="protein sequence ID" value="KAJ5105247.1"/>
    <property type="molecule type" value="Genomic_DNA"/>
</dbReference>
<evidence type="ECO:0000256" key="5">
    <source>
        <dbReference type="ARBA" id="ARBA00038359"/>
    </source>
</evidence>
<keyword evidence="3 7" id="KW-1133">Transmembrane helix</keyword>
<feature type="transmembrane region" description="Helical" evidence="7">
    <location>
        <begin position="200"/>
        <end position="220"/>
    </location>
</feature>
<dbReference type="Pfam" id="PF20684">
    <property type="entry name" value="Fung_rhodopsin"/>
    <property type="match status" value="1"/>
</dbReference>